<dbReference type="Proteomes" id="UP001589894">
    <property type="component" value="Unassembled WGS sequence"/>
</dbReference>
<dbReference type="Gene3D" id="1.25.40.10">
    <property type="entry name" value="Tetratricopeptide repeat domain"/>
    <property type="match status" value="2"/>
</dbReference>
<dbReference type="SMART" id="SM00028">
    <property type="entry name" value="TPR"/>
    <property type="match status" value="5"/>
</dbReference>
<dbReference type="SUPFAM" id="SSF46894">
    <property type="entry name" value="C-terminal effector domain of the bipartite response regulators"/>
    <property type="match status" value="1"/>
</dbReference>
<dbReference type="EMBL" id="JBHLUE010000019">
    <property type="protein sequence ID" value="MFC0567220.1"/>
    <property type="molecule type" value="Genomic_DNA"/>
</dbReference>
<dbReference type="PANTHER" id="PTHR35807">
    <property type="entry name" value="TRANSCRIPTIONAL REGULATOR REDD-RELATED"/>
    <property type="match status" value="1"/>
</dbReference>
<feature type="domain" description="OmpR/PhoB-type" evidence="7">
    <location>
        <begin position="1"/>
        <end position="106"/>
    </location>
</feature>
<feature type="region of interest" description="Disordered" evidence="6">
    <location>
        <begin position="258"/>
        <end position="289"/>
    </location>
</feature>
<dbReference type="RefSeq" id="WP_377342491.1">
    <property type="nucleotide sequence ID" value="NZ_JBHLUE010000019.1"/>
</dbReference>
<comment type="caution">
    <text evidence="8">The sequence shown here is derived from an EMBL/GenBank/DDBJ whole genome shotgun (WGS) entry which is preliminary data.</text>
</comment>
<dbReference type="Pfam" id="PF03704">
    <property type="entry name" value="BTAD"/>
    <property type="match status" value="1"/>
</dbReference>
<dbReference type="InterPro" id="IPR036388">
    <property type="entry name" value="WH-like_DNA-bd_sf"/>
</dbReference>
<keyword evidence="3 5" id="KW-0238">DNA-binding</keyword>
<sequence>MGSEAPGAALRIDLLGAVRMWRDARELPPGPPQRRAVLALLALAGGRPVGRDELVDALWPAEPPRAAANVIQTHVKHLRRVLEPHRSARTPSPLLPAVGTGYRLETAAVAVDALRFRELVAASREARGADERERLWQLTAAAVELWRPPLADLPGLAGQPSVAAICAEAELVLTWRAEVAVQLGRVEHVLPAVREHARARPLDERAQADLMTCYLALGQRAEAFAVFNAARQRLATELGVNPGPALTEAHRRLLEPAAGPATPQRRPGAAPGGAVRSAGPPTPTLPPPVVPAQLPPAAVAFVGRAAELRLLDELVHGAGPVQSGRDGGPAVGTITGSAGVGKTTLALHWAHRVAARFPDGQLHADLRGFDPTVGPVRGDQVVRSFLEALGVGPDRVPADPGARTGLYRSLLAGRRMLILLDNAGRADQVRPLLPGSPGCLVVVTSRTELPGLVAAGARPIGLDLMTVGESRELLASRIGRARAAAEPAAVDELVSACARLPLALSIVAARAGLRPQLPLAALAAELQARADDLTAFSDEDQAFDVRAVFSGSYRMLPPPAAALFRLLGMHPGPDITVAAAAALAGLPDGAARASLDQLARANLVVEHRPGRFACHALLRAYAAQLVRTVDPEPDRRAALRRVFDHYLEWARTADDLISPYRHPGGAATHRRTGGSVRSGEPARPPAGAAGGTVARGTNRPTDARTALAWFTTEYAVLTAMIDRAEAAGLDGLVCDLTWHLTAFNDRRAEWTEQARVQRVALLAAVRLGDESLQGRAHRGLARAYLRLGRHDDARRELREAVIHYESLGDHAGLGNAEMSLADSCERQGRLRAALAHLERALQSYERAGFRPGQANALNAIGWCHALLGEPVRALPFCRRALRLHREIVDRRGEAHTWDTIGYVNLFLSRYRPAIHCLRRAVGLFQEMADPIPAAMSLIRLGDTRHAAGDVRGARADWSTALALLSEVDHPRAREARSRLAGGPVSVVRSVAS</sequence>
<dbReference type="PROSITE" id="PS51755">
    <property type="entry name" value="OMPR_PHOB"/>
    <property type="match status" value="1"/>
</dbReference>
<evidence type="ECO:0000259" key="7">
    <source>
        <dbReference type="PROSITE" id="PS51755"/>
    </source>
</evidence>
<dbReference type="InterPro" id="IPR051677">
    <property type="entry name" value="AfsR-DnrI-RedD_regulator"/>
</dbReference>
<feature type="compositionally biased region" description="Low complexity" evidence="6">
    <location>
        <begin position="677"/>
        <end position="696"/>
    </location>
</feature>
<dbReference type="SUPFAM" id="SSF48452">
    <property type="entry name" value="TPR-like"/>
    <property type="match status" value="3"/>
</dbReference>
<feature type="compositionally biased region" description="Pro residues" evidence="6">
    <location>
        <begin position="280"/>
        <end position="289"/>
    </location>
</feature>
<dbReference type="InterPro" id="IPR016032">
    <property type="entry name" value="Sig_transdc_resp-reg_C-effctor"/>
</dbReference>
<dbReference type="InterPro" id="IPR011990">
    <property type="entry name" value="TPR-like_helical_dom_sf"/>
</dbReference>
<reference evidence="8 9" key="1">
    <citation type="submission" date="2024-09" db="EMBL/GenBank/DDBJ databases">
        <authorList>
            <person name="Sun Q."/>
            <person name="Mori K."/>
        </authorList>
    </citation>
    <scope>NUCLEOTIDE SEQUENCE [LARGE SCALE GENOMIC DNA]</scope>
    <source>
        <strain evidence="8 9">TBRC 2205</strain>
    </source>
</reference>
<dbReference type="Gene3D" id="3.40.50.300">
    <property type="entry name" value="P-loop containing nucleotide triphosphate hydrolases"/>
    <property type="match status" value="1"/>
</dbReference>
<protein>
    <submittedName>
        <fullName evidence="8">Tetratricopeptide repeat protein</fullName>
    </submittedName>
</protein>
<comment type="similarity">
    <text evidence="1">Belongs to the AfsR/DnrI/RedD regulatory family.</text>
</comment>
<evidence type="ECO:0000313" key="8">
    <source>
        <dbReference type="EMBL" id="MFC0567220.1"/>
    </source>
</evidence>
<dbReference type="SMART" id="SM01043">
    <property type="entry name" value="BTAD"/>
    <property type="match status" value="1"/>
</dbReference>
<evidence type="ECO:0000256" key="1">
    <source>
        <dbReference type="ARBA" id="ARBA00005820"/>
    </source>
</evidence>
<gene>
    <name evidence="8" type="ORF">ACFFHU_24160</name>
</gene>
<dbReference type="InterPro" id="IPR001867">
    <property type="entry name" value="OmpR/PhoB-type_DNA-bd"/>
</dbReference>
<dbReference type="SUPFAM" id="SSF52540">
    <property type="entry name" value="P-loop containing nucleoside triphosphate hydrolases"/>
    <property type="match status" value="1"/>
</dbReference>
<dbReference type="SMART" id="SM00862">
    <property type="entry name" value="Trans_reg_C"/>
    <property type="match status" value="1"/>
</dbReference>
<dbReference type="InterPro" id="IPR027417">
    <property type="entry name" value="P-loop_NTPase"/>
</dbReference>
<evidence type="ECO:0000313" key="9">
    <source>
        <dbReference type="Proteomes" id="UP001589894"/>
    </source>
</evidence>
<evidence type="ECO:0000256" key="6">
    <source>
        <dbReference type="SAM" id="MobiDB-lite"/>
    </source>
</evidence>
<feature type="DNA-binding region" description="OmpR/PhoB-type" evidence="5">
    <location>
        <begin position="1"/>
        <end position="106"/>
    </location>
</feature>
<evidence type="ECO:0000256" key="3">
    <source>
        <dbReference type="ARBA" id="ARBA00023125"/>
    </source>
</evidence>
<keyword evidence="9" id="KW-1185">Reference proteome</keyword>
<evidence type="ECO:0000256" key="5">
    <source>
        <dbReference type="PROSITE-ProRule" id="PRU01091"/>
    </source>
</evidence>
<organism evidence="8 9">
    <name type="scientific">Plantactinospora siamensis</name>
    <dbReference type="NCBI Taxonomy" id="555372"/>
    <lineage>
        <taxon>Bacteria</taxon>
        <taxon>Bacillati</taxon>
        <taxon>Actinomycetota</taxon>
        <taxon>Actinomycetes</taxon>
        <taxon>Micromonosporales</taxon>
        <taxon>Micromonosporaceae</taxon>
        <taxon>Plantactinospora</taxon>
    </lineage>
</organism>
<accession>A0ABV6P2G1</accession>
<evidence type="ECO:0000256" key="4">
    <source>
        <dbReference type="ARBA" id="ARBA00023163"/>
    </source>
</evidence>
<keyword evidence="2" id="KW-0805">Transcription regulation</keyword>
<keyword evidence="4" id="KW-0804">Transcription</keyword>
<dbReference type="PANTHER" id="PTHR35807:SF1">
    <property type="entry name" value="TRANSCRIPTIONAL REGULATOR REDD"/>
    <property type="match status" value="1"/>
</dbReference>
<dbReference type="InterPro" id="IPR005158">
    <property type="entry name" value="BTAD"/>
</dbReference>
<dbReference type="Pfam" id="PF13424">
    <property type="entry name" value="TPR_12"/>
    <property type="match status" value="1"/>
</dbReference>
<proteinExistence type="inferred from homology"/>
<dbReference type="CDD" id="cd15831">
    <property type="entry name" value="BTAD"/>
    <property type="match status" value="1"/>
</dbReference>
<feature type="region of interest" description="Disordered" evidence="6">
    <location>
        <begin position="660"/>
        <end position="697"/>
    </location>
</feature>
<evidence type="ECO:0000256" key="2">
    <source>
        <dbReference type="ARBA" id="ARBA00023015"/>
    </source>
</evidence>
<dbReference type="Pfam" id="PF00486">
    <property type="entry name" value="Trans_reg_C"/>
    <property type="match status" value="1"/>
</dbReference>
<dbReference type="Gene3D" id="1.10.10.10">
    <property type="entry name" value="Winged helix-like DNA-binding domain superfamily/Winged helix DNA-binding domain"/>
    <property type="match status" value="1"/>
</dbReference>
<dbReference type="PRINTS" id="PR00364">
    <property type="entry name" value="DISEASERSIST"/>
</dbReference>
<name>A0ABV6P2G1_9ACTN</name>
<dbReference type="InterPro" id="IPR019734">
    <property type="entry name" value="TPR_rpt"/>
</dbReference>